<dbReference type="eggNOG" id="ENOG502RZIM">
    <property type="taxonomic scope" value="Eukaryota"/>
</dbReference>
<comment type="subcellular location">
    <subcellularLocation>
        <location evidence="1">Cell envelope</location>
    </subcellularLocation>
    <subcellularLocation>
        <location evidence="2">Secreted</location>
    </subcellularLocation>
</comment>
<feature type="signal peptide" evidence="8">
    <location>
        <begin position="1"/>
        <end position="18"/>
    </location>
</feature>
<dbReference type="EC" id="1.15.1.1" evidence="4"/>
<evidence type="ECO:0000256" key="3">
    <source>
        <dbReference type="ARBA" id="ARBA00010457"/>
    </source>
</evidence>
<sequence length="253" mass="25487">MRTSIILPTLSFLALAAADTGRLGDAEVVTNNPIGASYEARLPNSATTDVRGVFIATSNPSGRGVDFQITLDGIPSTGGPFMYHIHDAPIPPNGTCAQALAHQDPYIRGEETPCDATAPQTCQVGDLSGKHGNITSGSFHAAYTDLYASLVPGLGSFFGNRSVVVHFSNKTRITCANFEVIGHGAVPSGSPNGTNATTMVTATATASATGGASGSATATPVSPSAPAQQTTNAAVRTLAGSGAVLAALAAFVL</sequence>
<dbReference type="GO" id="GO:0004784">
    <property type="term" value="F:superoxide dismutase activity"/>
    <property type="evidence" value="ECO:0007669"/>
    <property type="project" value="UniProtKB-EC"/>
</dbReference>
<comment type="similarity">
    <text evidence="3">Belongs to the Cu-Zn superoxide dismutase family.</text>
</comment>
<evidence type="ECO:0000256" key="1">
    <source>
        <dbReference type="ARBA" id="ARBA00004196"/>
    </source>
</evidence>
<protein>
    <recommendedName>
        <fullName evidence="4">superoxide dismutase</fullName>
        <ecNumber evidence="4">1.15.1.1</ecNumber>
    </recommendedName>
</protein>
<accession>R7YID9</accession>
<comment type="catalytic activity">
    <reaction evidence="7">
        <text>2 superoxide + 2 H(+) = H2O2 + O2</text>
        <dbReference type="Rhea" id="RHEA:20696"/>
        <dbReference type="ChEBI" id="CHEBI:15378"/>
        <dbReference type="ChEBI" id="CHEBI:15379"/>
        <dbReference type="ChEBI" id="CHEBI:16240"/>
        <dbReference type="ChEBI" id="CHEBI:18421"/>
        <dbReference type="EC" id="1.15.1.1"/>
    </reaction>
</comment>
<gene>
    <name evidence="9" type="ORF">W97_00631</name>
</gene>
<keyword evidence="5" id="KW-0964">Secreted</keyword>
<evidence type="ECO:0000313" key="10">
    <source>
        <dbReference type="Proteomes" id="UP000016924"/>
    </source>
</evidence>
<evidence type="ECO:0000256" key="4">
    <source>
        <dbReference type="ARBA" id="ARBA00012682"/>
    </source>
</evidence>
<evidence type="ECO:0000256" key="8">
    <source>
        <dbReference type="SAM" id="SignalP"/>
    </source>
</evidence>
<dbReference type="OMA" id="FTYHIHV"/>
<evidence type="ECO:0000313" key="9">
    <source>
        <dbReference type="EMBL" id="EON61416.1"/>
    </source>
</evidence>
<dbReference type="GO" id="GO:0005576">
    <property type="term" value="C:extracellular region"/>
    <property type="evidence" value="ECO:0007669"/>
    <property type="project" value="UniProtKB-SubCell"/>
</dbReference>
<name>R7YID9_CONA1</name>
<keyword evidence="8" id="KW-0732">Signal</keyword>
<dbReference type="InterPro" id="IPR036423">
    <property type="entry name" value="SOD-like_Cu/Zn_dom_sf"/>
</dbReference>
<dbReference type="GO" id="GO:0046872">
    <property type="term" value="F:metal ion binding"/>
    <property type="evidence" value="ECO:0007669"/>
    <property type="project" value="InterPro"/>
</dbReference>
<dbReference type="RefSeq" id="XP_007776733.1">
    <property type="nucleotide sequence ID" value="XM_007778543.1"/>
</dbReference>
<evidence type="ECO:0000256" key="2">
    <source>
        <dbReference type="ARBA" id="ARBA00004613"/>
    </source>
</evidence>
<dbReference type="HOGENOM" id="CLU_063073_0_0_1"/>
<reference evidence="10" key="1">
    <citation type="submission" date="2012-06" db="EMBL/GenBank/DDBJ databases">
        <title>The genome sequence of Coniosporium apollinis CBS 100218.</title>
        <authorList>
            <consortium name="The Broad Institute Genome Sequencing Platform"/>
            <person name="Cuomo C."/>
            <person name="Gorbushina A."/>
            <person name="Noack S."/>
            <person name="Walker B."/>
            <person name="Young S.K."/>
            <person name="Zeng Q."/>
            <person name="Gargeya S."/>
            <person name="Fitzgerald M."/>
            <person name="Haas B."/>
            <person name="Abouelleil A."/>
            <person name="Alvarado L."/>
            <person name="Arachchi H.M."/>
            <person name="Berlin A.M."/>
            <person name="Chapman S.B."/>
            <person name="Goldberg J."/>
            <person name="Griggs A."/>
            <person name="Gujja S."/>
            <person name="Hansen M."/>
            <person name="Howarth C."/>
            <person name="Imamovic A."/>
            <person name="Larimer J."/>
            <person name="McCowan C."/>
            <person name="Montmayeur A."/>
            <person name="Murphy C."/>
            <person name="Neiman D."/>
            <person name="Pearson M."/>
            <person name="Priest M."/>
            <person name="Roberts A."/>
            <person name="Saif S."/>
            <person name="Shea T."/>
            <person name="Sisk P."/>
            <person name="Sykes S."/>
            <person name="Wortman J."/>
            <person name="Nusbaum C."/>
            <person name="Birren B."/>
        </authorList>
    </citation>
    <scope>NUCLEOTIDE SEQUENCE [LARGE SCALE GENOMIC DNA]</scope>
    <source>
        <strain evidence="10">CBS 100218</strain>
    </source>
</reference>
<evidence type="ECO:0000256" key="5">
    <source>
        <dbReference type="ARBA" id="ARBA00022525"/>
    </source>
</evidence>
<keyword evidence="6" id="KW-0049">Antioxidant</keyword>
<feature type="chain" id="PRO_5004449732" description="superoxide dismutase" evidence="8">
    <location>
        <begin position="19"/>
        <end position="253"/>
    </location>
</feature>
<evidence type="ECO:0000256" key="6">
    <source>
        <dbReference type="ARBA" id="ARBA00022862"/>
    </source>
</evidence>
<dbReference type="STRING" id="1168221.R7YID9"/>
<proteinExistence type="inferred from homology"/>
<dbReference type="Proteomes" id="UP000016924">
    <property type="component" value="Unassembled WGS sequence"/>
</dbReference>
<keyword evidence="10" id="KW-1185">Reference proteome</keyword>
<evidence type="ECO:0000256" key="7">
    <source>
        <dbReference type="ARBA" id="ARBA00049204"/>
    </source>
</evidence>
<dbReference type="AlphaFoldDB" id="R7YID9"/>
<dbReference type="GeneID" id="19897942"/>
<dbReference type="OrthoDB" id="159229at2759"/>
<dbReference type="FunFam" id="2.60.40.200:FF:000007">
    <property type="entry name" value="Cell surface Cu-only superoxide dismutase 5"/>
    <property type="match status" value="1"/>
</dbReference>
<dbReference type="Gene3D" id="2.60.40.200">
    <property type="entry name" value="Superoxide dismutase, copper/zinc binding domain"/>
    <property type="match status" value="1"/>
</dbReference>
<organism evidence="9 10">
    <name type="scientific">Coniosporium apollinis (strain CBS 100218)</name>
    <name type="common">Rock-inhabiting black yeast</name>
    <dbReference type="NCBI Taxonomy" id="1168221"/>
    <lineage>
        <taxon>Eukaryota</taxon>
        <taxon>Fungi</taxon>
        <taxon>Dikarya</taxon>
        <taxon>Ascomycota</taxon>
        <taxon>Pezizomycotina</taxon>
        <taxon>Dothideomycetes</taxon>
        <taxon>Dothideomycetes incertae sedis</taxon>
        <taxon>Coniosporium</taxon>
    </lineage>
</organism>
<dbReference type="SUPFAM" id="SSF49329">
    <property type="entry name" value="Cu,Zn superoxide dismutase-like"/>
    <property type="match status" value="1"/>
</dbReference>
<dbReference type="EMBL" id="JH767555">
    <property type="protein sequence ID" value="EON61416.1"/>
    <property type="molecule type" value="Genomic_DNA"/>
</dbReference>